<gene>
    <name evidence="2" type="ORF">C1752_10576</name>
</gene>
<dbReference type="EMBL" id="PQWO01000033">
    <property type="protein sequence ID" value="PZD70569.1"/>
    <property type="molecule type" value="Genomic_DNA"/>
</dbReference>
<keyword evidence="3" id="KW-1185">Reference proteome</keyword>
<evidence type="ECO:0000313" key="3">
    <source>
        <dbReference type="Proteomes" id="UP000248857"/>
    </source>
</evidence>
<accession>A0A2W1J811</accession>
<keyword evidence="1" id="KW-0472">Membrane</keyword>
<dbReference type="Proteomes" id="UP000248857">
    <property type="component" value="Unassembled WGS sequence"/>
</dbReference>
<comment type="caution">
    <text evidence="2">The sequence shown here is derived from an EMBL/GenBank/DDBJ whole genome shotgun (WGS) entry which is preliminary data.</text>
</comment>
<reference evidence="2 3" key="1">
    <citation type="journal article" date="2018" name="Sci. Rep.">
        <title>A novel species of the marine cyanobacterium Acaryochloris with a unique pigment content and lifestyle.</title>
        <authorList>
            <person name="Partensky F."/>
            <person name="Six C."/>
            <person name="Ratin M."/>
            <person name="Garczarek L."/>
            <person name="Vaulot D."/>
            <person name="Probert I."/>
            <person name="Calteau A."/>
            <person name="Gourvil P."/>
            <person name="Marie D."/>
            <person name="Grebert T."/>
            <person name="Bouchier C."/>
            <person name="Le Panse S."/>
            <person name="Gachenot M."/>
            <person name="Rodriguez F."/>
            <person name="Garrido J.L."/>
        </authorList>
    </citation>
    <scope>NUCLEOTIDE SEQUENCE [LARGE SCALE GENOMIC DNA]</scope>
    <source>
        <strain evidence="2 3">RCC1774</strain>
    </source>
</reference>
<dbReference type="AlphaFoldDB" id="A0A2W1J811"/>
<organism evidence="2 3">
    <name type="scientific">Acaryochloris thomasi RCC1774</name>
    <dbReference type="NCBI Taxonomy" id="1764569"/>
    <lineage>
        <taxon>Bacteria</taxon>
        <taxon>Bacillati</taxon>
        <taxon>Cyanobacteriota</taxon>
        <taxon>Cyanophyceae</taxon>
        <taxon>Acaryochloridales</taxon>
        <taxon>Acaryochloridaceae</taxon>
        <taxon>Acaryochloris</taxon>
        <taxon>Acaryochloris thomasi</taxon>
    </lineage>
</organism>
<feature type="transmembrane region" description="Helical" evidence="1">
    <location>
        <begin position="34"/>
        <end position="52"/>
    </location>
</feature>
<keyword evidence="1" id="KW-1133">Transmembrane helix</keyword>
<proteinExistence type="predicted"/>
<evidence type="ECO:0000313" key="2">
    <source>
        <dbReference type="EMBL" id="PZD70569.1"/>
    </source>
</evidence>
<name>A0A2W1J811_9CYAN</name>
<evidence type="ECO:0000256" key="1">
    <source>
        <dbReference type="SAM" id="Phobius"/>
    </source>
</evidence>
<sequence>MHESGYRVASVLEHEINRRCEEARLQILLRRLKFSSSLFVVIGGILLASNIASSKYGFLLLAMSSSQLVLASFLDKDKSLLVYSLSLFLCVDCLGVYRWILN</sequence>
<feature type="transmembrane region" description="Helical" evidence="1">
    <location>
        <begin position="81"/>
        <end position="100"/>
    </location>
</feature>
<protein>
    <submittedName>
        <fullName evidence="2">Uncharacterized protein</fullName>
    </submittedName>
</protein>
<keyword evidence="1" id="KW-0812">Transmembrane</keyword>